<evidence type="ECO:0000313" key="8">
    <source>
        <dbReference type="Proteomes" id="UP000000759"/>
    </source>
</evidence>
<keyword evidence="8" id="KW-1185">Reference proteome</keyword>
<dbReference type="PaxDb" id="2850-Phatr33623"/>
<dbReference type="PANTHER" id="PTHR23354">
    <property type="entry name" value="NUCLEOLAR PROTEIN 7/ESTROGEN RECEPTOR COACTIVATOR-RELATED"/>
    <property type="match status" value="1"/>
</dbReference>
<dbReference type="RefSeq" id="XP_002186523.1">
    <property type="nucleotide sequence ID" value="XM_002186487.1"/>
</dbReference>
<dbReference type="eggNOG" id="KOG2372">
    <property type="taxonomic scope" value="Eukaryota"/>
</dbReference>
<dbReference type="GO" id="GO:0005739">
    <property type="term" value="C:mitochondrion"/>
    <property type="evidence" value="ECO:0007669"/>
    <property type="project" value="UniProtKB-SubCell"/>
</dbReference>
<dbReference type="GeneID" id="7204068"/>
<feature type="compositionally biased region" description="Pro residues" evidence="5">
    <location>
        <begin position="1"/>
        <end position="11"/>
    </location>
</feature>
<gene>
    <name evidence="7" type="ORF">PHATR_33623</name>
</gene>
<dbReference type="InParanoid" id="B5Y5T7"/>
<dbReference type="PANTHER" id="PTHR23354:SF62">
    <property type="entry name" value="MUSTARD, ISOFORM V"/>
    <property type="match status" value="1"/>
</dbReference>
<evidence type="ECO:0000256" key="3">
    <source>
        <dbReference type="ARBA" id="ARBA00023128"/>
    </source>
</evidence>
<evidence type="ECO:0000256" key="2">
    <source>
        <dbReference type="ARBA" id="ARBA00009540"/>
    </source>
</evidence>
<reference evidence="8" key="2">
    <citation type="submission" date="2008-08" db="EMBL/GenBank/DDBJ databases">
        <authorList>
            <consortium name="Diatom Consortium"/>
            <person name="Grigoriev I."/>
            <person name="Grimwood J."/>
            <person name="Kuo A."/>
            <person name="Otillar R.P."/>
            <person name="Salamov A."/>
            <person name="Detter J.C."/>
            <person name="Lindquist E."/>
            <person name="Shapiro H."/>
            <person name="Lucas S."/>
            <person name="Glavina del Rio T."/>
            <person name="Pitluck S."/>
            <person name="Rokhsar D."/>
            <person name="Bowler C."/>
        </authorList>
    </citation>
    <scope>GENOME REANNOTATION</scope>
    <source>
        <strain evidence="8">CCAP 1055/1</strain>
    </source>
</reference>
<keyword evidence="3" id="KW-0496">Mitochondrion</keyword>
<organism evidence="7 8">
    <name type="scientific">Phaeodactylum tricornutum (strain CCAP 1055/1)</name>
    <dbReference type="NCBI Taxonomy" id="556484"/>
    <lineage>
        <taxon>Eukaryota</taxon>
        <taxon>Sar</taxon>
        <taxon>Stramenopiles</taxon>
        <taxon>Ochrophyta</taxon>
        <taxon>Bacillariophyta</taxon>
        <taxon>Bacillariophyceae</taxon>
        <taxon>Bacillariophycidae</taxon>
        <taxon>Naviculales</taxon>
        <taxon>Phaeodactylaceae</taxon>
        <taxon>Phaeodactylum</taxon>
    </lineage>
</organism>
<dbReference type="KEGG" id="pti:PHATR_33623"/>
<reference evidence="7 8" key="1">
    <citation type="journal article" date="2008" name="Nature">
        <title>The Phaeodactylum genome reveals the evolutionary history of diatom genomes.</title>
        <authorList>
            <person name="Bowler C."/>
            <person name="Allen A.E."/>
            <person name="Badger J.H."/>
            <person name="Grimwood J."/>
            <person name="Jabbari K."/>
            <person name="Kuo A."/>
            <person name="Maheswari U."/>
            <person name="Martens C."/>
            <person name="Maumus F."/>
            <person name="Otillar R.P."/>
            <person name="Rayko E."/>
            <person name="Salamov A."/>
            <person name="Vandepoele K."/>
            <person name="Beszteri B."/>
            <person name="Gruber A."/>
            <person name="Heijde M."/>
            <person name="Katinka M."/>
            <person name="Mock T."/>
            <person name="Valentin K."/>
            <person name="Verret F."/>
            <person name="Berges J.A."/>
            <person name="Brownlee C."/>
            <person name="Cadoret J.P."/>
            <person name="Chiovitti A."/>
            <person name="Choi C.J."/>
            <person name="Coesel S."/>
            <person name="De Martino A."/>
            <person name="Detter J.C."/>
            <person name="Durkin C."/>
            <person name="Falciatore A."/>
            <person name="Fournet J."/>
            <person name="Haruta M."/>
            <person name="Huysman M.J."/>
            <person name="Jenkins B.D."/>
            <person name="Jiroutova K."/>
            <person name="Jorgensen R.E."/>
            <person name="Joubert Y."/>
            <person name="Kaplan A."/>
            <person name="Kroger N."/>
            <person name="Kroth P.G."/>
            <person name="La Roche J."/>
            <person name="Lindquist E."/>
            <person name="Lommer M."/>
            <person name="Martin-Jezequel V."/>
            <person name="Lopez P.J."/>
            <person name="Lucas S."/>
            <person name="Mangogna M."/>
            <person name="McGinnis K."/>
            <person name="Medlin L.K."/>
            <person name="Montsant A."/>
            <person name="Oudot-Le Secq M.P."/>
            <person name="Napoli C."/>
            <person name="Obornik M."/>
            <person name="Parker M.S."/>
            <person name="Petit J.L."/>
            <person name="Porcel B.M."/>
            <person name="Poulsen N."/>
            <person name="Robison M."/>
            <person name="Rychlewski L."/>
            <person name="Rynearson T.A."/>
            <person name="Schmutz J."/>
            <person name="Shapiro H."/>
            <person name="Siaut M."/>
            <person name="Stanley M."/>
            <person name="Sussman M.R."/>
            <person name="Taylor A.R."/>
            <person name="Vardi A."/>
            <person name="von Dassow P."/>
            <person name="Vyverman W."/>
            <person name="Willis A."/>
            <person name="Wyrwicz L.S."/>
            <person name="Rokhsar D.S."/>
            <person name="Weissenbach J."/>
            <person name="Armbrust E.V."/>
            <person name="Green B.R."/>
            <person name="Van de Peer Y."/>
            <person name="Grigoriev I.V."/>
        </authorList>
    </citation>
    <scope>NUCLEOTIDE SEQUENCE [LARGE SCALE GENOMIC DNA]</scope>
    <source>
        <strain evidence="7 8">CCAP 1055/1</strain>
    </source>
</reference>
<protein>
    <recommendedName>
        <fullName evidence="4">Oxidation resistance protein 1</fullName>
    </recommendedName>
</protein>
<dbReference type="PROSITE" id="PS51886">
    <property type="entry name" value="TLDC"/>
    <property type="match status" value="1"/>
</dbReference>
<dbReference type="SMART" id="SM00584">
    <property type="entry name" value="TLDc"/>
    <property type="match status" value="1"/>
</dbReference>
<comment type="similarity">
    <text evidence="2">Belongs to the OXR1 family.</text>
</comment>
<dbReference type="HOGENOM" id="CLU_334491_0_0_1"/>
<evidence type="ECO:0000256" key="4">
    <source>
        <dbReference type="ARBA" id="ARBA00040604"/>
    </source>
</evidence>
<feature type="compositionally biased region" description="Polar residues" evidence="5">
    <location>
        <begin position="16"/>
        <end position="28"/>
    </location>
</feature>
<feature type="region of interest" description="Disordered" evidence="5">
    <location>
        <begin position="1"/>
        <end position="28"/>
    </location>
</feature>
<dbReference type="OrthoDB" id="26679at2759"/>
<name>B5Y5T7_PHATC</name>
<dbReference type="EMBL" id="CP001142">
    <property type="protein sequence ID" value="ACI65993.1"/>
    <property type="molecule type" value="Genomic_DNA"/>
</dbReference>
<dbReference type="Pfam" id="PF07534">
    <property type="entry name" value="TLD"/>
    <property type="match status" value="1"/>
</dbReference>
<comment type="subcellular location">
    <subcellularLocation>
        <location evidence="1">Mitochondrion</location>
    </subcellularLocation>
</comment>
<feature type="region of interest" description="Disordered" evidence="5">
    <location>
        <begin position="233"/>
        <end position="366"/>
    </location>
</feature>
<dbReference type="AlphaFoldDB" id="B5Y5T7"/>
<evidence type="ECO:0000256" key="1">
    <source>
        <dbReference type="ARBA" id="ARBA00004173"/>
    </source>
</evidence>
<feature type="domain" description="TLDc" evidence="6">
    <location>
        <begin position="626"/>
        <end position="831"/>
    </location>
</feature>
<evidence type="ECO:0000256" key="5">
    <source>
        <dbReference type="SAM" id="MobiDB-lite"/>
    </source>
</evidence>
<dbReference type="Proteomes" id="UP000000759">
    <property type="component" value="Chromosome 3"/>
</dbReference>
<proteinExistence type="inferred from homology"/>
<evidence type="ECO:0000313" key="7">
    <source>
        <dbReference type="EMBL" id="ACI65993.1"/>
    </source>
</evidence>
<dbReference type="InterPro" id="IPR006571">
    <property type="entry name" value="TLDc_dom"/>
</dbReference>
<evidence type="ECO:0000259" key="6">
    <source>
        <dbReference type="PROSITE" id="PS51886"/>
    </source>
</evidence>
<accession>B5Y5T7</accession>
<sequence>MSRPPKTPPQIPFGSSDRSASVNAISTGNNDHGIVFRTGVSINGASEKSRESLRESISRRRTSLTPQENVFLEELCIKGNEIEVKLAHSKLLDDDLFFEHHDDSANVNEWSGSDAFSLSRERSSKEALPNVCLSDRVSPRGTITTGSMVDVIPMRNDDRPRSQSAGSSCSFNVGSARRQELLQGRRKSLLFGKIWKAHESGLAVTDTSSRRLLLSRRNSFTNSSRRNVLQKSQRLGDIFRATNARENTTSTSSSTSRPEQEARTNLFMNDNKSDNNRRGSLRQSRIPSRPQLRRLTSESSRKSVTFGELPSPRQSRAESDDFSITALRKAAPIRSDSSNSIPTLHQGHTILNSSPSDRSFKSIPSLHKAHHVHSDASVRSSAGFSDITTEWSRTEDRNPSITADDEKKLDQLADWTSPVPTKVEIKPTIDGSRMIQDNIKLLSHHTDTDSLSHHVLLRDASVSNYEGQGIEVADWESTRGSLESFSMDALNVARRFDSMVSFNDGNTSVISSNSFDETISFDRLNNVFRRNSQALIRSLSDEEVNGVFLGGTRKLLHDTATTSSTQELAPIYDQDDSWKIDDDDDLDYYDSWMVIQDEYENGYGGGGTLPFHILGTSAEDIDAQPHVLSPPLMESLQPFLPISRARENFWMKYSLVRDGANMLTFLQYARGAQHSLLAIETVDGEVFGAFTAKAWRRNWNYFGSSDSFLWRMRHTRQEKTHSIIDQAQIESEVDVFPYTGKNQCIQLCTYDKIGIGGGAGNTLSPDTASISTLNHGEPIKEHEWGFGLTVQSDMLTGTTSPCVTFGSPSLSAEHSDGSIFEIINMELWTLTPCTRLEDAEKLELGKLFLQQHRH</sequence>